<comment type="caution">
    <text evidence="2">The sequence shown here is derived from an EMBL/GenBank/DDBJ whole genome shotgun (WGS) entry which is preliminary data.</text>
</comment>
<dbReference type="AlphaFoldDB" id="A0A1V8SEM6"/>
<proteinExistence type="predicted"/>
<dbReference type="EMBL" id="NAJO01000052">
    <property type="protein sequence ID" value="OQN97606.1"/>
    <property type="molecule type" value="Genomic_DNA"/>
</dbReference>
<keyword evidence="3" id="KW-1185">Reference proteome</keyword>
<organism evidence="2 3">
    <name type="scientific">Cryoendolithus antarcticus</name>
    <dbReference type="NCBI Taxonomy" id="1507870"/>
    <lineage>
        <taxon>Eukaryota</taxon>
        <taxon>Fungi</taxon>
        <taxon>Dikarya</taxon>
        <taxon>Ascomycota</taxon>
        <taxon>Pezizomycotina</taxon>
        <taxon>Dothideomycetes</taxon>
        <taxon>Dothideomycetidae</taxon>
        <taxon>Cladosporiales</taxon>
        <taxon>Cladosporiaceae</taxon>
        <taxon>Cryoendolithus</taxon>
    </lineage>
</organism>
<sequence length="145" mass="15764">MGAQQRDEIIHNFAQEIRRDVWHGYPSTASLTDSPRVLGGSSGNARGVLPVDFGYGAAGQRERGGSVVWFAGGGVSARSVAETEYLARRARAWGMGSRVPDGLGSERGMHVYGRYDMEMKEEAEIEEGEVEEYVVGRPESPGRGM</sequence>
<accession>A0A1V8SEM6</accession>
<dbReference type="Proteomes" id="UP000192596">
    <property type="component" value="Unassembled WGS sequence"/>
</dbReference>
<feature type="region of interest" description="Disordered" evidence="1">
    <location>
        <begin position="126"/>
        <end position="145"/>
    </location>
</feature>
<evidence type="ECO:0000256" key="1">
    <source>
        <dbReference type="SAM" id="MobiDB-lite"/>
    </source>
</evidence>
<evidence type="ECO:0000313" key="2">
    <source>
        <dbReference type="EMBL" id="OQN97606.1"/>
    </source>
</evidence>
<evidence type="ECO:0000313" key="3">
    <source>
        <dbReference type="Proteomes" id="UP000192596"/>
    </source>
</evidence>
<name>A0A1V8SEM6_9PEZI</name>
<reference evidence="3" key="1">
    <citation type="submission" date="2017-03" db="EMBL/GenBank/DDBJ databases">
        <title>Genomes of endolithic fungi from Antarctica.</title>
        <authorList>
            <person name="Coleine C."/>
            <person name="Masonjones S."/>
            <person name="Stajich J.E."/>
        </authorList>
    </citation>
    <scope>NUCLEOTIDE SEQUENCE [LARGE SCALE GENOMIC DNA]</scope>
    <source>
        <strain evidence="3">CCFEE 5527</strain>
    </source>
</reference>
<protein>
    <submittedName>
        <fullName evidence="2">Uncharacterized protein</fullName>
    </submittedName>
</protein>
<gene>
    <name evidence="2" type="ORF">B0A48_16470</name>
</gene>
<dbReference type="InParanoid" id="A0A1V8SEM6"/>